<dbReference type="InterPro" id="IPR020845">
    <property type="entry name" value="AMP-binding_CS"/>
</dbReference>
<keyword evidence="2 10" id="KW-0436">Ligase</keyword>
<comment type="catalytic activity">
    <reaction evidence="5">
        <text>3-(methylsulfanyl)propanoate + ATP + CoA = 3-(methylsulfanyl)propanoyl-CoA + AMP + diphosphate</text>
        <dbReference type="Rhea" id="RHEA:43052"/>
        <dbReference type="ChEBI" id="CHEBI:30616"/>
        <dbReference type="ChEBI" id="CHEBI:33019"/>
        <dbReference type="ChEBI" id="CHEBI:49016"/>
        <dbReference type="ChEBI" id="CHEBI:57287"/>
        <dbReference type="ChEBI" id="CHEBI:82815"/>
        <dbReference type="ChEBI" id="CHEBI:456215"/>
        <dbReference type="EC" id="6.2.1.44"/>
    </reaction>
    <physiologicalReaction direction="left-to-right" evidence="5">
        <dbReference type="Rhea" id="RHEA:43053"/>
    </physiologicalReaction>
</comment>
<dbReference type="PANTHER" id="PTHR43859">
    <property type="entry name" value="ACYL-ACTIVATING ENZYME"/>
    <property type="match status" value="1"/>
</dbReference>
<dbReference type="InterPro" id="IPR042099">
    <property type="entry name" value="ANL_N_sf"/>
</dbReference>
<dbReference type="OrthoDB" id="9803968at2"/>
<comment type="caution">
    <text evidence="10">The sequence shown here is derived from an EMBL/GenBank/DDBJ whole genome shotgun (WGS) entry which is preliminary data.</text>
</comment>
<keyword evidence="4" id="KW-0443">Lipid metabolism</keyword>
<dbReference type="GO" id="GO:0016874">
    <property type="term" value="F:ligase activity"/>
    <property type="evidence" value="ECO:0007669"/>
    <property type="project" value="UniProtKB-KW"/>
</dbReference>
<dbReference type="Pfam" id="PF13193">
    <property type="entry name" value="AMP-binding_C"/>
    <property type="match status" value="1"/>
</dbReference>
<comment type="similarity">
    <text evidence="1">Belongs to the ATP-dependent AMP-binding enzyme family.</text>
</comment>
<dbReference type="SUPFAM" id="SSF56801">
    <property type="entry name" value="Acetyl-CoA synthetase-like"/>
    <property type="match status" value="1"/>
</dbReference>
<feature type="domain" description="AMP-binding enzyme C-terminal" evidence="9">
    <location>
        <begin position="439"/>
        <end position="514"/>
    </location>
</feature>
<dbReference type="InterPro" id="IPR045851">
    <property type="entry name" value="AMP-bd_C_sf"/>
</dbReference>
<evidence type="ECO:0000256" key="4">
    <source>
        <dbReference type="ARBA" id="ARBA00023098"/>
    </source>
</evidence>
<dbReference type="GO" id="GO:0006631">
    <property type="term" value="P:fatty acid metabolic process"/>
    <property type="evidence" value="ECO:0007669"/>
    <property type="project" value="UniProtKB-KW"/>
</dbReference>
<dbReference type="PROSITE" id="PS00455">
    <property type="entry name" value="AMP_BINDING"/>
    <property type="match status" value="1"/>
</dbReference>
<dbReference type="InterPro" id="IPR000873">
    <property type="entry name" value="AMP-dep_synth/lig_dom"/>
</dbReference>
<dbReference type="EMBL" id="SPDV01000008">
    <property type="protein sequence ID" value="TFI59265.1"/>
    <property type="molecule type" value="Genomic_DNA"/>
</dbReference>
<dbReference type="Proteomes" id="UP000298213">
    <property type="component" value="Unassembled WGS sequence"/>
</dbReference>
<dbReference type="Pfam" id="PF00501">
    <property type="entry name" value="AMP-binding"/>
    <property type="match status" value="1"/>
</dbReference>
<evidence type="ECO:0000256" key="1">
    <source>
        <dbReference type="ARBA" id="ARBA00006432"/>
    </source>
</evidence>
<evidence type="ECO:0000313" key="11">
    <source>
        <dbReference type="Proteomes" id="UP000298213"/>
    </source>
</evidence>
<evidence type="ECO:0000256" key="3">
    <source>
        <dbReference type="ARBA" id="ARBA00022832"/>
    </source>
</evidence>
<protein>
    <recommendedName>
        <fullName evidence="7">3-methylmercaptopropionyl-CoA ligase</fullName>
        <ecNumber evidence="6">6.2.1.44</ecNumber>
    </recommendedName>
</protein>
<dbReference type="EC" id="6.2.1.44" evidence="6"/>
<dbReference type="Gene3D" id="3.30.300.30">
    <property type="match status" value="1"/>
</dbReference>
<dbReference type="InterPro" id="IPR025110">
    <property type="entry name" value="AMP-bd_C"/>
</dbReference>
<evidence type="ECO:0000313" key="10">
    <source>
        <dbReference type="EMBL" id="TFI59265.1"/>
    </source>
</evidence>
<keyword evidence="11" id="KW-1185">Reference proteome</keyword>
<evidence type="ECO:0000256" key="2">
    <source>
        <dbReference type="ARBA" id="ARBA00022598"/>
    </source>
</evidence>
<proteinExistence type="inferred from homology"/>
<dbReference type="RefSeq" id="WP_135084483.1">
    <property type="nucleotide sequence ID" value="NZ_SPDV01000008.1"/>
</dbReference>
<gene>
    <name evidence="10" type="ORF">E2493_05330</name>
</gene>
<dbReference type="Gene3D" id="3.40.50.12780">
    <property type="entry name" value="N-terminal domain of ligase-like"/>
    <property type="match status" value="1"/>
</dbReference>
<accession>A0A4Y8ZVV8</accession>
<evidence type="ECO:0000256" key="6">
    <source>
        <dbReference type="ARBA" id="ARBA00066616"/>
    </source>
</evidence>
<evidence type="ECO:0000259" key="8">
    <source>
        <dbReference type="Pfam" id="PF00501"/>
    </source>
</evidence>
<organism evidence="10 11">
    <name type="scientific">Sphingomonas parva</name>
    <dbReference type="NCBI Taxonomy" id="2555898"/>
    <lineage>
        <taxon>Bacteria</taxon>
        <taxon>Pseudomonadati</taxon>
        <taxon>Pseudomonadota</taxon>
        <taxon>Alphaproteobacteria</taxon>
        <taxon>Sphingomonadales</taxon>
        <taxon>Sphingomonadaceae</taxon>
        <taxon>Sphingomonas</taxon>
    </lineage>
</organism>
<dbReference type="CDD" id="cd12119">
    <property type="entry name" value="ttLC_FACS_AlkK_like"/>
    <property type="match status" value="1"/>
</dbReference>
<evidence type="ECO:0000256" key="5">
    <source>
        <dbReference type="ARBA" id="ARBA00051915"/>
    </source>
</evidence>
<dbReference type="FunFam" id="3.30.300.30:FF:000008">
    <property type="entry name" value="2,3-dihydroxybenzoate-AMP ligase"/>
    <property type="match status" value="1"/>
</dbReference>
<keyword evidence="3" id="KW-0276">Fatty acid metabolism</keyword>
<name>A0A4Y8ZVV8_9SPHN</name>
<dbReference type="NCBIfam" id="NF004837">
    <property type="entry name" value="PRK06187.1"/>
    <property type="match status" value="1"/>
</dbReference>
<sequence>MLGGMQDWPLRVTRILDHAEREHGTRDIVSLYADGTRTRTDWRGIAHDSRRVAQALERLGIRRGERVATLAMNHARHLAAWYGTIGVGGVIHTINPRLFDDQLVYIANHAEDRVLFYDAAFAPIVERLKPHWTSIEHFICFDPAPGREGFEDLIAGESGDYSWVEGDERDPCMLCYTSGTTGNPKGVLYEHRSTVLEAMVISSGDVFDLRASAVVLPVVPMFHAAAWALPFASPMVGAKMVFSADYTPSVMCDLLREERVTHTAGVPTVWLALINHVESTGADPGNLKIVHIGGAAAPRAMIEWFRGRGIRVGHAWGMTEMSPLGTCGAPPAHWEELGDEQQLDYLCRQGRAPFGVELRIVDDAGNVLPRDGITSGRLQARGPWVIQQYFQDQNGPIADADGWFDTGDVAILHPDGVMQITDRAKDVIKSGGEWISSIELENAAIGCPGVAEAAAVAVPHPKWDERPLLLVVRKEGSDVGPDAIRAHLAGQVAKWWLPDEILFVESLPHTATGKLLKTAIREQYKDYRLGVAGEPLSVAQASRA</sequence>
<dbReference type="PANTHER" id="PTHR43859:SF4">
    <property type="entry name" value="BUTANOATE--COA LIGASE AAE1-RELATED"/>
    <property type="match status" value="1"/>
</dbReference>
<dbReference type="AlphaFoldDB" id="A0A4Y8ZVV8"/>
<evidence type="ECO:0000259" key="9">
    <source>
        <dbReference type="Pfam" id="PF13193"/>
    </source>
</evidence>
<evidence type="ECO:0000256" key="7">
    <source>
        <dbReference type="ARBA" id="ARBA00067668"/>
    </source>
</evidence>
<reference evidence="10 11" key="1">
    <citation type="submission" date="2019-03" db="EMBL/GenBank/DDBJ databases">
        <title>Genome sequence of Sphingomonas sp. 17J27-24.</title>
        <authorList>
            <person name="Kim M."/>
            <person name="Maeng S."/>
            <person name="Sathiyaraj S."/>
        </authorList>
    </citation>
    <scope>NUCLEOTIDE SEQUENCE [LARGE SCALE GENOMIC DNA]</scope>
    <source>
        <strain evidence="10 11">17J27-24</strain>
    </source>
</reference>
<feature type="domain" description="AMP-dependent synthetase/ligase" evidence="8">
    <location>
        <begin position="25"/>
        <end position="390"/>
    </location>
</feature>